<reference evidence="3 4" key="1">
    <citation type="submission" date="2018-03" db="EMBL/GenBank/DDBJ databases">
        <title>Genomic Encyclopedia of Type Strains, Phase III (KMG-III): the genomes of soil and plant-associated and newly described type strains.</title>
        <authorList>
            <person name="Whitman W."/>
        </authorList>
    </citation>
    <scope>NUCLEOTIDE SEQUENCE [LARGE SCALE GENOMIC DNA]</scope>
    <source>
        <strain evidence="3 4">CGMCC 1.9313</strain>
    </source>
</reference>
<evidence type="ECO:0000256" key="2">
    <source>
        <dbReference type="SAM" id="SignalP"/>
    </source>
</evidence>
<protein>
    <recommendedName>
        <fullName evidence="5">Endosialidase-like protein</fullName>
    </recommendedName>
</protein>
<dbReference type="EMBL" id="PVTH01000016">
    <property type="protein sequence ID" value="PRY48107.1"/>
    <property type="molecule type" value="Genomic_DNA"/>
</dbReference>
<gene>
    <name evidence="3" type="ORF">B0I27_11641</name>
</gene>
<keyword evidence="1" id="KW-0175">Coiled coil</keyword>
<proteinExistence type="predicted"/>
<dbReference type="AlphaFoldDB" id="A0A2T0TR31"/>
<sequence>MRMFHKLSILICALGIPLQLGAQTTWGVLNSRTDVRTDASLSGAQGAVSGFFEASEPVNYPAGASSWWHLLDVRHSNSANNFAMQFAGSFFDQSLYFRKTADNGSRPWSRVVLEAEGKVGINTTTPSASLDVQSKYDESNSTGLKMFYTGTWGSSQYASTFRFLDISSTEGGKILQANGYGVGVGVDPPLYASSDKLYVNGNVGIGTNNTQGYKLAVAGSIIAESIKVKVQSAWPDYVFSPQANLPSLKYVEGFISENRHLPEIPSAGLVQSEGIDVGEMNIKLLKKIEELTLYLIKQNKDIQHLKSSNQRLTEDVKMLKQHANSK</sequence>
<feature type="coiled-coil region" evidence="1">
    <location>
        <begin position="295"/>
        <end position="322"/>
    </location>
</feature>
<evidence type="ECO:0000313" key="4">
    <source>
        <dbReference type="Proteomes" id="UP000238034"/>
    </source>
</evidence>
<evidence type="ECO:0000313" key="3">
    <source>
        <dbReference type="EMBL" id="PRY48107.1"/>
    </source>
</evidence>
<feature type="chain" id="PRO_5015424707" description="Endosialidase-like protein" evidence="2">
    <location>
        <begin position="23"/>
        <end position="326"/>
    </location>
</feature>
<evidence type="ECO:0008006" key="5">
    <source>
        <dbReference type="Google" id="ProtNLM"/>
    </source>
</evidence>
<organism evidence="3 4">
    <name type="scientific">Arcticibacter pallidicorallinus</name>
    <dbReference type="NCBI Taxonomy" id="1259464"/>
    <lineage>
        <taxon>Bacteria</taxon>
        <taxon>Pseudomonadati</taxon>
        <taxon>Bacteroidota</taxon>
        <taxon>Sphingobacteriia</taxon>
        <taxon>Sphingobacteriales</taxon>
        <taxon>Sphingobacteriaceae</taxon>
        <taxon>Arcticibacter</taxon>
    </lineage>
</organism>
<comment type="caution">
    <text evidence="3">The sequence shown here is derived from an EMBL/GenBank/DDBJ whole genome shotgun (WGS) entry which is preliminary data.</text>
</comment>
<keyword evidence="4" id="KW-1185">Reference proteome</keyword>
<name>A0A2T0TR31_9SPHI</name>
<accession>A0A2T0TR31</accession>
<dbReference type="Proteomes" id="UP000238034">
    <property type="component" value="Unassembled WGS sequence"/>
</dbReference>
<evidence type="ECO:0000256" key="1">
    <source>
        <dbReference type="SAM" id="Coils"/>
    </source>
</evidence>
<keyword evidence="2" id="KW-0732">Signal</keyword>
<feature type="signal peptide" evidence="2">
    <location>
        <begin position="1"/>
        <end position="22"/>
    </location>
</feature>